<dbReference type="SUPFAM" id="SSF53474">
    <property type="entry name" value="alpha/beta-Hydrolases"/>
    <property type="match status" value="1"/>
</dbReference>
<proteinExistence type="predicted"/>
<evidence type="ECO:0000313" key="2">
    <source>
        <dbReference type="EMBL" id="KAG2436766.1"/>
    </source>
</evidence>
<feature type="region of interest" description="Disordered" evidence="1">
    <location>
        <begin position="213"/>
        <end position="245"/>
    </location>
</feature>
<dbReference type="Proteomes" id="UP000650467">
    <property type="component" value="Unassembled WGS sequence"/>
</dbReference>
<sequence>MSAGTMYAVSMLTDPRIRPMLRGEPHPTLAARLGGWVPSWLATWAMSGLTARLGRLAASGDVEGLLVRMAEQERAAVRAVPDWRARLGRVAAELARCGPRPLARELLLSLEAGGRRLPLTYLQAVAAAASAAAAAAAAAGAGAGAGAGVGIGAGREPAEPAAAACATCQSPAGGGGTSSPGGEGGGGGPDQGMMAATTEAHQARRLMTPAAQEPQLGGAGGSSSSGLSSGTRGTGPGAGDGKPHEADAEAVLPVVCVWCGTADTLTSLANVRAWAAGSPGRVRLREVAGGTHEGVFYTHGPEALRRLGEQLRQAGAGVAAGSHK</sequence>
<keyword evidence="3" id="KW-1185">Reference proteome</keyword>
<dbReference type="AlphaFoldDB" id="A0A835W5U5"/>
<dbReference type="EMBL" id="JAEHOC010000012">
    <property type="protein sequence ID" value="KAG2436766.1"/>
    <property type="molecule type" value="Genomic_DNA"/>
</dbReference>
<evidence type="ECO:0000313" key="3">
    <source>
        <dbReference type="Proteomes" id="UP000650467"/>
    </source>
</evidence>
<name>A0A835W5U5_CHLIN</name>
<feature type="region of interest" description="Disordered" evidence="1">
    <location>
        <begin position="166"/>
        <end position="194"/>
    </location>
</feature>
<accession>A0A835W5U5</accession>
<gene>
    <name evidence="2" type="ORF">HXX76_006290</name>
</gene>
<protein>
    <submittedName>
        <fullName evidence="2">Uncharacterized protein</fullName>
    </submittedName>
</protein>
<reference evidence="2" key="1">
    <citation type="journal article" date="2020" name="bioRxiv">
        <title>Comparative genomics of Chlamydomonas.</title>
        <authorList>
            <person name="Craig R.J."/>
            <person name="Hasan A.R."/>
            <person name="Ness R.W."/>
            <person name="Keightley P.D."/>
        </authorList>
    </citation>
    <scope>NUCLEOTIDE SEQUENCE</scope>
    <source>
        <strain evidence="2">SAG 7.73</strain>
    </source>
</reference>
<organism evidence="2 3">
    <name type="scientific">Chlamydomonas incerta</name>
    <dbReference type="NCBI Taxonomy" id="51695"/>
    <lineage>
        <taxon>Eukaryota</taxon>
        <taxon>Viridiplantae</taxon>
        <taxon>Chlorophyta</taxon>
        <taxon>core chlorophytes</taxon>
        <taxon>Chlorophyceae</taxon>
        <taxon>CS clade</taxon>
        <taxon>Chlamydomonadales</taxon>
        <taxon>Chlamydomonadaceae</taxon>
        <taxon>Chlamydomonas</taxon>
    </lineage>
</organism>
<evidence type="ECO:0000256" key="1">
    <source>
        <dbReference type="SAM" id="MobiDB-lite"/>
    </source>
</evidence>
<comment type="caution">
    <text evidence="2">The sequence shown here is derived from an EMBL/GenBank/DDBJ whole genome shotgun (WGS) entry which is preliminary data.</text>
</comment>
<feature type="compositionally biased region" description="Gly residues" evidence="1">
    <location>
        <begin position="172"/>
        <end position="190"/>
    </location>
</feature>
<dbReference type="InterPro" id="IPR029058">
    <property type="entry name" value="AB_hydrolase_fold"/>
</dbReference>